<dbReference type="InterPro" id="IPR053716">
    <property type="entry name" value="Flag_assembly_chemotaxis_eff"/>
</dbReference>
<evidence type="ECO:0000313" key="12">
    <source>
        <dbReference type="EMBL" id="MCV2885418.1"/>
    </source>
</evidence>
<dbReference type="Gene3D" id="1.10.287.1700">
    <property type="match status" value="1"/>
</dbReference>
<keyword evidence="12" id="KW-0282">Flagellum</keyword>
<evidence type="ECO:0000256" key="8">
    <source>
        <dbReference type="ARBA" id="ARBA00022927"/>
    </source>
</evidence>
<evidence type="ECO:0000256" key="4">
    <source>
        <dbReference type="ARBA" id="ARBA00022448"/>
    </source>
</evidence>
<dbReference type="InterPro" id="IPR012823">
    <property type="entry name" value="Flagell_FliJ"/>
</dbReference>
<evidence type="ECO:0000313" key="13">
    <source>
        <dbReference type="Proteomes" id="UP001652504"/>
    </source>
</evidence>
<organism evidence="12 13">
    <name type="scientific">Fluctibacter corallii</name>
    <dbReference type="NCBI Taxonomy" id="2984329"/>
    <lineage>
        <taxon>Bacteria</taxon>
        <taxon>Pseudomonadati</taxon>
        <taxon>Pseudomonadota</taxon>
        <taxon>Gammaproteobacteria</taxon>
        <taxon>Alteromonadales</taxon>
        <taxon>Alteromonadaceae</taxon>
        <taxon>Fluctibacter</taxon>
    </lineage>
</organism>
<comment type="caution">
    <text evidence="12">The sequence shown here is derived from an EMBL/GenBank/DDBJ whole genome shotgun (WGS) entry which is preliminary data.</text>
</comment>
<accession>A0ABT3A9W2</accession>
<dbReference type="EMBL" id="JAOWKX010000006">
    <property type="protein sequence ID" value="MCV2885418.1"/>
    <property type="molecule type" value="Genomic_DNA"/>
</dbReference>
<keyword evidence="12" id="KW-0966">Cell projection</keyword>
<evidence type="ECO:0000256" key="2">
    <source>
        <dbReference type="ARBA" id="ARBA00010004"/>
    </source>
</evidence>
<keyword evidence="10" id="KW-1006">Bacterial flagellum protein export</keyword>
<keyword evidence="6" id="KW-0145">Chemotaxis</keyword>
<evidence type="ECO:0000256" key="1">
    <source>
        <dbReference type="ARBA" id="ARBA00004413"/>
    </source>
</evidence>
<comment type="subcellular location">
    <subcellularLocation>
        <location evidence="1">Cell membrane</location>
        <topology evidence="1">Peripheral membrane protein</topology>
        <orientation evidence="1">Cytoplasmic side</orientation>
    </subcellularLocation>
</comment>
<dbReference type="NCBIfam" id="TIGR02473">
    <property type="entry name" value="flagell_FliJ"/>
    <property type="match status" value="1"/>
</dbReference>
<evidence type="ECO:0000256" key="7">
    <source>
        <dbReference type="ARBA" id="ARBA00022795"/>
    </source>
</evidence>
<keyword evidence="5" id="KW-1003">Cell membrane</keyword>
<reference evidence="12 13" key="1">
    <citation type="submission" date="2022-10" db="EMBL/GenBank/DDBJ databases">
        <title>Aestuariibacter sp. AA17 isolated from Montipora capitata coral fragment.</title>
        <authorList>
            <person name="Emsley S.A."/>
            <person name="Pfannmuller K.M."/>
            <person name="Loughran R.M."/>
            <person name="Shlafstein M."/>
            <person name="Papke E."/>
            <person name="Saw J.H."/>
            <person name="Ushijima B."/>
            <person name="Videau P."/>
        </authorList>
    </citation>
    <scope>NUCLEOTIDE SEQUENCE [LARGE SCALE GENOMIC DNA]</scope>
    <source>
        <strain evidence="12 13">AA17</strain>
    </source>
</reference>
<dbReference type="RefSeq" id="WP_263712711.1">
    <property type="nucleotide sequence ID" value="NZ_JAOWKX010000006.1"/>
</dbReference>
<evidence type="ECO:0000256" key="6">
    <source>
        <dbReference type="ARBA" id="ARBA00022500"/>
    </source>
</evidence>
<proteinExistence type="inferred from homology"/>
<gene>
    <name evidence="12" type="primary">fliJ</name>
    <name evidence="12" type="ORF">OE749_12005</name>
</gene>
<dbReference type="InterPro" id="IPR052570">
    <property type="entry name" value="FliJ"/>
</dbReference>
<evidence type="ECO:0000256" key="5">
    <source>
        <dbReference type="ARBA" id="ARBA00022475"/>
    </source>
</evidence>
<evidence type="ECO:0000256" key="3">
    <source>
        <dbReference type="ARBA" id="ARBA00020392"/>
    </source>
</evidence>
<keyword evidence="4" id="KW-0813">Transport</keyword>
<keyword evidence="7" id="KW-1005">Bacterial flagellum biogenesis</keyword>
<protein>
    <recommendedName>
        <fullName evidence="3">Flagellar FliJ protein</fullName>
    </recommendedName>
</protein>
<keyword evidence="12" id="KW-0969">Cilium</keyword>
<evidence type="ECO:0000256" key="11">
    <source>
        <dbReference type="SAM" id="Coils"/>
    </source>
</evidence>
<keyword evidence="11" id="KW-0175">Coiled coil</keyword>
<sequence>MADKQLERVAQWEQEKEDKAAQDFRLAQQHADLQRQRLSQLEVYRLDYMRQSREKAQQGLNARNLNQQLAFVAKLDTACEQQMHAVSQAKMVAEQRKTQWLKQQQKRKAVELLLDKKRAQKAALEARQEQQLLDELATQRYVRR</sequence>
<evidence type="ECO:0000256" key="9">
    <source>
        <dbReference type="ARBA" id="ARBA00023136"/>
    </source>
</evidence>
<keyword evidence="13" id="KW-1185">Reference proteome</keyword>
<keyword evidence="8" id="KW-0653">Protein transport</keyword>
<comment type="similarity">
    <text evidence="2">Belongs to the FliJ family.</text>
</comment>
<feature type="coiled-coil region" evidence="11">
    <location>
        <begin position="102"/>
        <end position="139"/>
    </location>
</feature>
<name>A0ABT3A9W2_9ALTE</name>
<dbReference type="Pfam" id="PF02050">
    <property type="entry name" value="FliJ"/>
    <property type="match status" value="1"/>
</dbReference>
<dbReference type="PANTHER" id="PTHR38786:SF1">
    <property type="entry name" value="FLAGELLAR FLIJ PROTEIN"/>
    <property type="match status" value="1"/>
</dbReference>
<keyword evidence="9" id="KW-0472">Membrane</keyword>
<dbReference type="Proteomes" id="UP001652504">
    <property type="component" value="Unassembled WGS sequence"/>
</dbReference>
<evidence type="ECO:0000256" key="10">
    <source>
        <dbReference type="ARBA" id="ARBA00023225"/>
    </source>
</evidence>
<dbReference type="PANTHER" id="PTHR38786">
    <property type="entry name" value="FLAGELLAR FLIJ PROTEIN"/>
    <property type="match status" value="1"/>
</dbReference>